<comment type="caution">
    <text evidence="4">The sequence shown here is derived from an EMBL/GenBank/DDBJ whole genome shotgun (WGS) entry which is preliminary data.</text>
</comment>
<organism evidence="4 5">
    <name type="scientific">Ilex paraguariensis</name>
    <name type="common">yerba mate</name>
    <dbReference type="NCBI Taxonomy" id="185542"/>
    <lineage>
        <taxon>Eukaryota</taxon>
        <taxon>Viridiplantae</taxon>
        <taxon>Streptophyta</taxon>
        <taxon>Embryophyta</taxon>
        <taxon>Tracheophyta</taxon>
        <taxon>Spermatophyta</taxon>
        <taxon>Magnoliopsida</taxon>
        <taxon>eudicotyledons</taxon>
        <taxon>Gunneridae</taxon>
        <taxon>Pentapetalae</taxon>
        <taxon>asterids</taxon>
        <taxon>campanulids</taxon>
        <taxon>Aquifoliales</taxon>
        <taxon>Aquifoliaceae</taxon>
        <taxon>Ilex</taxon>
    </lineage>
</organism>
<gene>
    <name evidence="4" type="ORF">ILEXP_LOCUS33258</name>
</gene>
<dbReference type="CDD" id="cd12280">
    <property type="entry name" value="RRM_FET"/>
    <property type="match status" value="1"/>
</dbReference>
<dbReference type="InterPro" id="IPR012677">
    <property type="entry name" value="Nucleotide-bd_a/b_plait_sf"/>
</dbReference>
<dbReference type="Gene3D" id="4.10.1060.10">
    <property type="entry name" value="Zinc finger, RanBP2-type"/>
    <property type="match status" value="1"/>
</dbReference>
<dbReference type="InterPro" id="IPR036443">
    <property type="entry name" value="Znf_RanBP2_sf"/>
</dbReference>
<feature type="compositionally biased region" description="Gly residues" evidence="2">
    <location>
        <begin position="296"/>
        <end position="306"/>
    </location>
</feature>
<feature type="compositionally biased region" description="Gly residues" evidence="2">
    <location>
        <begin position="51"/>
        <end position="64"/>
    </location>
</feature>
<keyword evidence="1" id="KW-0694">RNA-binding</keyword>
<dbReference type="GO" id="GO:0003723">
    <property type="term" value="F:RNA binding"/>
    <property type="evidence" value="ECO:0007669"/>
    <property type="project" value="UniProtKB-UniRule"/>
</dbReference>
<proteinExistence type="predicted"/>
<feature type="region of interest" description="Disordered" evidence="2">
    <location>
        <begin position="288"/>
        <end position="333"/>
    </location>
</feature>
<dbReference type="SUPFAM" id="SSF54928">
    <property type="entry name" value="RNA-binding domain, RBD"/>
    <property type="match status" value="1"/>
</dbReference>
<keyword evidence="5" id="KW-1185">Reference proteome</keyword>
<dbReference type="InterPro" id="IPR000504">
    <property type="entry name" value="RRM_dom"/>
</dbReference>
<dbReference type="Proteomes" id="UP001642360">
    <property type="component" value="Unassembled WGS sequence"/>
</dbReference>
<name>A0ABC8T411_9AQUA</name>
<evidence type="ECO:0000313" key="5">
    <source>
        <dbReference type="Proteomes" id="UP001642360"/>
    </source>
</evidence>
<evidence type="ECO:0000313" key="4">
    <source>
        <dbReference type="EMBL" id="CAK9164163.1"/>
    </source>
</evidence>
<dbReference type="PROSITE" id="PS50102">
    <property type="entry name" value="RRM"/>
    <property type="match status" value="1"/>
</dbReference>
<dbReference type="PANTHER" id="PTHR12999">
    <property type="entry name" value="ZINC FINGER RAN-BINDING DOMAIN-CONTAINING PROTEIN 2 ZRANB2-RELATED"/>
    <property type="match status" value="1"/>
</dbReference>
<dbReference type="SUPFAM" id="SSF90209">
    <property type="entry name" value="Ran binding protein zinc finger-like"/>
    <property type="match status" value="1"/>
</dbReference>
<sequence length="333" mass="34730">MFCGNLNFARRGECNKCGDPAPSGAGDRGSRYGGSYNRGGSDGQYGSSQEGRGGNYGSGSGSYGGNQVRDKGGYGQGPLVTPPTYGRPGGTYPPPVNAYGSNANYETDAVPPPGSYTGGPTSYIPSYGAPVGYGGDVLPDARGGGRSGPPGGYDVGRGGGPRNLVGGYGTVPAEAPVKVTQCDENCGDLCDNSRIYISNLPPDATAEELRELFGGIGQVARIRQKRGYKDQWPYNIKIYTDEQGHNKGDAVLTYEDPSAAHSAGSFYNNYDIRGFKISVAMAEKTALKAPPAYSSRGGGRCGYGGGGRRDNYRDGGGSGPDRHYHSGNRSRPY</sequence>
<feature type="region of interest" description="Disordered" evidence="2">
    <location>
        <begin position="14"/>
        <end position="92"/>
    </location>
</feature>
<feature type="domain" description="RRM" evidence="3">
    <location>
        <begin position="193"/>
        <end position="284"/>
    </location>
</feature>
<dbReference type="Pfam" id="PF00076">
    <property type="entry name" value="RRM_1"/>
    <property type="match status" value="1"/>
</dbReference>
<evidence type="ECO:0000259" key="3">
    <source>
        <dbReference type="PROSITE" id="PS50102"/>
    </source>
</evidence>
<accession>A0ABC8T411</accession>
<protein>
    <recommendedName>
        <fullName evidence="3">RRM domain-containing protein</fullName>
    </recommendedName>
</protein>
<dbReference type="InterPro" id="IPR035979">
    <property type="entry name" value="RBD_domain_sf"/>
</dbReference>
<dbReference type="PANTHER" id="PTHR12999:SF7">
    <property type="entry name" value="TRANSCRIPTION INITIATION FACTOR TFIID SUBUNIT 15B"/>
    <property type="match status" value="1"/>
</dbReference>
<dbReference type="AlphaFoldDB" id="A0ABC8T411"/>
<dbReference type="EMBL" id="CAUOFW020004169">
    <property type="protein sequence ID" value="CAK9164163.1"/>
    <property type="molecule type" value="Genomic_DNA"/>
</dbReference>
<dbReference type="SMART" id="SM00360">
    <property type="entry name" value="RRM"/>
    <property type="match status" value="1"/>
</dbReference>
<reference evidence="4 5" key="1">
    <citation type="submission" date="2024-02" db="EMBL/GenBank/DDBJ databases">
        <authorList>
            <person name="Vignale AGUSTIN F."/>
            <person name="Sosa J E."/>
            <person name="Modenutti C."/>
        </authorList>
    </citation>
    <scope>NUCLEOTIDE SEQUENCE [LARGE SCALE GENOMIC DNA]</scope>
</reference>
<evidence type="ECO:0000256" key="2">
    <source>
        <dbReference type="SAM" id="MobiDB-lite"/>
    </source>
</evidence>
<evidence type="ECO:0000256" key="1">
    <source>
        <dbReference type="PROSITE-ProRule" id="PRU00176"/>
    </source>
</evidence>
<dbReference type="Gene3D" id="3.30.70.330">
    <property type="match status" value="1"/>
</dbReference>